<comment type="caution">
    <text evidence="1">The sequence shown here is derived from an EMBL/GenBank/DDBJ whole genome shotgun (WGS) entry which is preliminary data.</text>
</comment>
<dbReference type="Proteomes" id="UP000281915">
    <property type="component" value="Unassembled WGS sequence"/>
</dbReference>
<name>A0A3M8C4Q8_9BACL</name>
<dbReference type="InterPro" id="IPR042047">
    <property type="entry name" value="SleB_dom1"/>
</dbReference>
<protein>
    <submittedName>
        <fullName evidence="1">Spore cortex-lytic enzyme</fullName>
    </submittedName>
</protein>
<evidence type="ECO:0000313" key="2">
    <source>
        <dbReference type="Proteomes" id="UP000281915"/>
    </source>
</evidence>
<evidence type="ECO:0000313" key="1">
    <source>
        <dbReference type="EMBL" id="RNB70656.1"/>
    </source>
</evidence>
<feature type="non-terminal residue" evidence="1">
    <location>
        <position position="29"/>
    </location>
</feature>
<dbReference type="GO" id="GO:0016787">
    <property type="term" value="F:hydrolase activity"/>
    <property type="evidence" value="ECO:0007669"/>
    <property type="project" value="InterPro"/>
</dbReference>
<proteinExistence type="predicted"/>
<gene>
    <name evidence="1" type="ORF">EDM58_23135</name>
</gene>
<organism evidence="1 2">
    <name type="scientific">Brevibacillus panacihumi</name>
    <dbReference type="NCBI Taxonomy" id="497735"/>
    <lineage>
        <taxon>Bacteria</taxon>
        <taxon>Bacillati</taxon>
        <taxon>Bacillota</taxon>
        <taxon>Bacilli</taxon>
        <taxon>Bacillales</taxon>
        <taxon>Paenibacillaceae</taxon>
        <taxon>Brevibacillus</taxon>
    </lineage>
</organism>
<dbReference type="EMBL" id="RHHT01000069">
    <property type="protein sequence ID" value="RNB70656.1"/>
    <property type="molecule type" value="Genomic_DNA"/>
</dbReference>
<reference evidence="1 2" key="1">
    <citation type="submission" date="2018-10" db="EMBL/GenBank/DDBJ databases">
        <title>Phylogenomics of Brevibacillus.</title>
        <authorList>
            <person name="Dunlap C."/>
        </authorList>
    </citation>
    <scope>NUCLEOTIDE SEQUENCE [LARGE SCALE GENOMIC DNA]</scope>
    <source>
        <strain evidence="1 2">JCM 15085</strain>
    </source>
</reference>
<sequence length="29" mass="3296">MNRLQSNLFPNTVKSIIFEPRAFTAIDDG</sequence>
<dbReference type="Gene3D" id="1.10.10.2520">
    <property type="entry name" value="Cell wall hydrolase SleB, domain 1"/>
    <property type="match status" value="1"/>
</dbReference>
<accession>A0A3M8C4Q8</accession>
<dbReference type="AlphaFoldDB" id="A0A3M8C4Q8"/>